<dbReference type="InterPro" id="IPR006140">
    <property type="entry name" value="D-isomer_DH_NAD-bd"/>
</dbReference>
<keyword evidence="2 4" id="KW-0560">Oxidoreductase</keyword>
<dbReference type="CDD" id="cd12162">
    <property type="entry name" value="2-Hacid_dh_4"/>
    <property type="match status" value="1"/>
</dbReference>
<evidence type="ECO:0000313" key="7">
    <source>
        <dbReference type="EMBL" id="ABM28679.1"/>
    </source>
</evidence>
<dbReference type="InterPro" id="IPR036291">
    <property type="entry name" value="NAD(P)-bd_dom_sf"/>
</dbReference>
<keyword evidence="3" id="KW-0520">NAD</keyword>
<feature type="domain" description="D-isomer specific 2-hydroxyacid dehydrogenase catalytic" evidence="5">
    <location>
        <begin position="19"/>
        <end position="318"/>
    </location>
</feature>
<evidence type="ECO:0000313" key="8">
    <source>
        <dbReference type="Proteomes" id="UP000009173"/>
    </source>
</evidence>
<dbReference type="EMBL" id="CP000527">
    <property type="protein sequence ID" value="ABM28679.1"/>
    <property type="molecule type" value="Genomic_DNA"/>
</dbReference>
<dbReference type="SUPFAM" id="SSF52283">
    <property type="entry name" value="Formate/glycerate dehydrogenase catalytic domain-like"/>
    <property type="match status" value="1"/>
</dbReference>
<dbReference type="HOGENOM" id="CLU_019796_1_3_7"/>
<dbReference type="KEGG" id="dvl:Dvul_1662"/>
<evidence type="ECO:0000259" key="6">
    <source>
        <dbReference type="Pfam" id="PF02826"/>
    </source>
</evidence>
<dbReference type="PANTHER" id="PTHR43761:SF1">
    <property type="entry name" value="D-ISOMER SPECIFIC 2-HYDROXYACID DEHYDROGENASE CATALYTIC DOMAIN-CONTAINING PROTEIN-RELATED"/>
    <property type="match status" value="1"/>
</dbReference>
<organism evidence="7 8">
    <name type="scientific">Nitratidesulfovibrio vulgaris (strain DP4)</name>
    <name type="common">Desulfovibrio vulgaris</name>
    <dbReference type="NCBI Taxonomy" id="391774"/>
    <lineage>
        <taxon>Bacteria</taxon>
        <taxon>Pseudomonadati</taxon>
        <taxon>Thermodesulfobacteriota</taxon>
        <taxon>Desulfovibrionia</taxon>
        <taxon>Desulfovibrionales</taxon>
        <taxon>Desulfovibrionaceae</taxon>
        <taxon>Nitratidesulfovibrio</taxon>
    </lineage>
</organism>
<dbReference type="Pfam" id="PF02826">
    <property type="entry name" value="2-Hacid_dh_C"/>
    <property type="match status" value="1"/>
</dbReference>
<dbReference type="GO" id="GO:0016616">
    <property type="term" value="F:oxidoreductase activity, acting on the CH-OH group of donors, NAD or NADP as acceptor"/>
    <property type="evidence" value="ECO:0007669"/>
    <property type="project" value="InterPro"/>
</dbReference>
<feature type="domain" description="D-isomer specific 2-hydroxyacid dehydrogenase NAD-binding" evidence="6">
    <location>
        <begin position="107"/>
        <end position="287"/>
    </location>
</feature>
<dbReference type="InterPro" id="IPR006139">
    <property type="entry name" value="D-isomer_2_OHA_DH_cat_dom"/>
</dbReference>
<dbReference type="Pfam" id="PF00389">
    <property type="entry name" value="2-Hacid_dh"/>
    <property type="match status" value="1"/>
</dbReference>
<dbReference type="Proteomes" id="UP000009173">
    <property type="component" value="Chromosome"/>
</dbReference>
<dbReference type="Gene3D" id="3.40.50.720">
    <property type="entry name" value="NAD(P)-binding Rossmann-like Domain"/>
    <property type="match status" value="2"/>
</dbReference>
<dbReference type="InterPro" id="IPR029753">
    <property type="entry name" value="D-isomer_DH_CS"/>
</dbReference>
<dbReference type="SMR" id="A0A0H3A977"/>
<evidence type="ECO:0000259" key="5">
    <source>
        <dbReference type="Pfam" id="PF00389"/>
    </source>
</evidence>
<comment type="similarity">
    <text evidence="1 4">Belongs to the D-isomer specific 2-hydroxyacid dehydrogenase family.</text>
</comment>
<evidence type="ECO:0000256" key="3">
    <source>
        <dbReference type="ARBA" id="ARBA00023027"/>
    </source>
</evidence>
<dbReference type="GO" id="GO:0051287">
    <property type="term" value="F:NAD binding"/>
    <property type="evidence" value="ECO:0007669"/>
    <property type="project" value="InterPro"/>
</dbReference>
<protein>
    <submittedName>
        <fullName evidence="7">D-isomer specific 2-hydroxyacid dehydrogenase, NAD-binding protein</fullName>
    </submittedName>
</protein>
<dbReference type="PANTHER" id="PTHR43761">
    <property type="entry name" value="D-ISOMER SPECIFIC 2-HYDROXYACID DEHYDROGENASE FAMILY PROTEIN (AFU_ORTHOLOGUE AFUA_1G13630)"/>
    <property type="match status" value="1"/>
</dbReference>
<dbReference type="AlphaFoldDB" id="A0A0H3A977"/>
<dbReference type="FunFam" id="3.40.50.720:FF:000203">
    <property type="entry name" value="D-3-phosphoglycerate dehydrogenase (SerA)"/>
    <property type="match status" value="1"/>
</dbReference>
<dbReference type="PROSITE" id="PS00671">
    <property type="entry name" value="D_2_HYDROXYACID_DH_3"/>
    <property type="match status" value="1"/>
</dbReference>
<proteinExistence type="inferred from homology"/>
<gene>
    <name evidence="7" type="ordered locus">Dvul_1662</name>
</gene>
<evidence type="ECO:0000256" key="2">
    <source>
        <dbReference type="ARBA" id="ARBA00023002"/>
    </source>
</evidence>
<evidence type="ECO:0000256" key="1">
    <source>
        <dbReference type="ARBA" id="ARBA00005854"/>
    </source>
</evidence>
<reference evidence="8" key="1">
    <citation type="journal article" date="2009" name="Environ. Microbiol.">
        <title>Contribution of mobile genetic elements to Desulfovibrio vulgaris genome plasticity.</title>
        <authorList>
            <person name="Walker C.B."/>
            <person name="Stolyar S."/>
            <person name="Chivian D."/>
            <person name="Pinel N."/>
            <person name="Gabster J.A."/>
            <person name="Dehal P.S."/>
            <person name="He Z."/>
            <person name="Yang Z.K."/>
            <person name="Yen H.C."/>
            <person name="Zhou J."/>
            <person name="Wall J.D."/>
            <person name="Hazen T.C."/>
            <person name="Arkin A.P."/>
            <person name="Stahl D.A."/>
        </authorList>
    </citation>
    <scope>NUCLEOTIDE SEQUENCE [LARGE SCALE GENOMIC DNA]</scope>
    <source>
        <strain evidence="8">DP4</strain>
    </source>
</reference>
<sequence length="326" mass="35039">MRIVALDGYTLNPGDISWAPIEELGELVVHPRTPSDKIIERAAGAHVVLTNKVPLDMSALQALPGLRFVSVLATGYDKVDVAAAGVLGIPVSNVPGYGTDSVAQHVFALLLELCRRTALHDHRIRAGAWTQSPDWCFWDSTQEELTGKTMGIVGFGNTGRRVGRIANALGMNVIAYAPRSRFDPDYRPFEHVGLDELFTSADVVSLHCPLTPETEGLVDARRLASMRPGSYLINTARGPLLDERAVAEALDSGRLAGAGLDVLSQEPPAADNPLLSAKNCLITPHLAWASRTARRTLMDSTAANIRSFIEGTPVNVVNAAHLRTKG</sequence>
<dbReference type="InterPro" id="IPR050418">
    <property type="entry name" value="D-iso_2-hydroxyacid_DH_PdxB"/>
</dbReference>
<accession>A0A0H3A977</accession>
<name>A0A0H3A977_NITV4</name>
<evidence type="ECO:0000256" key="4">
    <source>
        <dbReference type="RuleBase" id="RU003719"/>
    </source>
</evidence>
<dbReference type="SUPFAM" id="SSF51735">
    <property type="entry name" value="NAD(P)-binding Rossmann-fold domains"/>
    <property type="match status" value="1"/>
</dbReference>
<dbReference type="PROSITE" id="PS00670">
    <property type="entry name" value="D_2_HYDROXYACID_DH_2"/>
    <property type="match status" value="1"/>
</dbReference>
<dbReference type="RefSeq" id="WP_010938705.1">
    <property type="nucleotide sequence ID" value="NC_008751.1"/>
</dbReference>